<dbReference type="InParanoid" id="A0A251UUR5"/>
<evidence type="ECO:0000313" key="1">
    <source>
        <dbReference type="EMBL" id="OTG26789.1"/>
    </source>
</evidence>
<organism evidence="1 2">
    <name type="scientific">Helianthus annuus</name>
    <name type="common">Common sunflower</name>
    <dbReference type="NCBI Taxonomy" id="4232"/>
    <lineage>
        <taxon>Eukaryota</taxon>
        <taxon>Viridiplantae</taxon>
        <taxon>Streptophyta</taxon>
        <taxon>Embryophyta</taxon>
        <taxon>Tracheophyta</taxon>
        <taxon>Spermatophyta</taxon>
        <taxon>Magnoliopsida</taxon>
        <taxon>eudicotyledons</taxon>
        <taxon>Gunneridae</taxon>
        <taxon>Pentapetalae</taxon>
        <taxon>asterids</taxon>
        <taxon>campanulids</taxon>
        <taxon>Asterales</taxon>
        <taxon>Asteraceae</taxon>
        <taxon>Asteroideae</taxon>
        <taxon>Heliantheae alliance</taxon>
        <taxon>Heliantheae</taxon>
        <taxon>Helianthus</taxon>
    </lineage>
</organism>
<accession>A0A251UUR5</accession>
<protein>
    <submittedName>
        <fullName evidence="1">Uncharacterized protein</fullName>
    </submittedName>
</protein>
<dbReference type="EMBL" id="CM007894">
    <property type="protein sequence ID" value="OTG26789.1"/>
    <property type="molecule type" value="Genomic_DNA"/>
</dbReference>
<proteinExistence type="predicted"/>
<evidence type="ECO:0000313" key="2">
    <source>
        <dbReference type="Proteomes" id="UP000215914"/>
    </source>
</evidence>
<dbReference type="Gene3D" id="3.30.200.20">
    <property type="entry name" value="Phosphorylase Kinase, domain 1"/>
    <property type="match status" value="1"/>
</dbReference>
<name>A0A251UUR5_HELAN</name>
<dbReference type="AlphaFoldDB" id="A0A251UUR5"/>
<reference evidence="2" key="1">
    <citation type="journal article" date="2017" name="Nature">
        <title>The sunflower genome provides insights into oil metabolism, flowering and Asterid evolution.</title>
        <authorList>
            <person name="Badouin H."/>
            <person name="Gouzy J."/>
            <person name="Grassa C.J."/>
            <person name="Murat F."/>
            <person name="Staton S.E."/>
            <person name="Cottret L."/>
            <person name="Lelandais-Briere C."/>
            <person name="Owens G.L."/>
            <person name="Carrere S."/>
            <person name="Mayjonade B."/>
            <person name="Legrand L."/>
            <person name="Gill N."/>
            <person name="Kane N.C."/>
            <person name="Bowers J.E."/>
            <person name="Hubner S."/>
            <person name="Bellec A."/>
            <person name="Berard A."/>
            <person name="Berges H."/>
            <person name="Blanchet N."/>
            <person name="Boniface M.C."/>
            <person name="Brunel D."/>
            <person name="Catrice O."/>
            <person name="Chaidir N."/>
            <person name="Claudel C."/>
            <person name="Donnadieu C."/>
            <person name="Faraut T."/>
            <person name="Fievet G."/>
            <person name="Helmstetter N."/>
            <person name="King M."/>
            <person name="Knapp S.J."/>
            <person name="Lai Z."/>
            <person name="Le Paslier M.C."/>
            <person name="Lippi Y."/>
            <person name="Lorenzon L."/>
            <person name="Mandel J.R."/>
            <person name="Marage G."/>
            <person name="Marchand G."/>
            <person name="Marquand E."/>
            <person name="Bret-Mestries E."/>
            <person name="Morien E."/>
            <person name="Nambeesan S."/>
            <person name="Nguyen T."/>
            <person name="Pegot-Espagnet P."/>
            <person name="Pouilly N."/>
            <person name="Raftis F."/>
            <person name="Sallet E."/>
            <person name="Schiex T."/>
            <person name="Thomas J."/>
            <person name="Vandecasteele C."/>
            <person name="Vares D."/>
            <person name="Vear F."/>
            <person name="Vautrin S."/>
            <person name="Crespi M."/>
            <person name="Mangin B."/>
            <person name="Burke J.M."/>
            <person name="Salse J."/>
            <person name="Munos S."/>
            <person name="Vincourt P."/>
            <person name="Rieseberg L.H."/>
            <person name="Langlade N.B."/>
        </authorList>
    </citation>
    <scope>NUCLEOTIDE SEQUENCE [LARGE SCALE GENOMIC DNA]</scope>
    <source>
        <strain evidence="2">cv. SF193</strain>
    </source>
</reference>
<dbReference type="STRING" id="4232.A0A251UUR5"/>
<sequence>MNQSIKIAIRCYHHSNLLLPVEIFSSKMENQSDKGKVMLCIALRTNLDGVLESWDPSNNHLSDNGSFSLFTPISCRRRSQPDTFSTKNILGRGGYKGRLADGSLVVVEVKRLKEERTPGGELQFQNQVEYGDAPRGF</sequence>
<keyword evidence="2" id="KW-1185">Reference proteome</keyword>
<dbReference type="Proteomes" id="UP000215914">
    <property type="component" value="Chromosome 5"/>
</dbReference>
<gene>
    <name evidence="1" type="ORF">HannXRQ_Chr05g0162571</name>
</gene>